<comment type="subcellular location">
    <subcellularLocation>
        <location evidence="1 9">Cell inner membrane</location>
        <topology evidence="1 9">Multi-pass membrane protein</topology>
    </subcellularLocation>
</comment>
<feature type="transmembrane region" description="Helical" evidence="9">
    <location>
        <begin position="83"/>
        <end position="104"/>
    </location>
</feature>
<accession>A0A9Q3WL52</accession>
<keyword evidence="4 9" id="KW-0997">Cell inner membrane</keyword>
<keyword evidence="5 9" id="KW-0812">Transmembrane</keyword>
<comment type="caution">
    <text evidence="9">Lacks conserved residue(s) required for the propagation of feature annotation.</text>
</comment>
<evidence type="ECO:0000256" key="9">
    <source>
        <dbReference type="RuleBase" id="RU369079"/>
    </source>
</evidence>
<evidence type="ECO:0000313" key="11">
    <source>
        <dbReference type="EMBL" id="MCE8537924.1"/>
    </source>
</evidence>
<evidence type="ECO:0000256" key="7">
    <source>
        <dbReference type="ARBA" id="ARBA00023136"/>
    </source>
</evidence>
<dbReference type="EMBL" id="JAGQAF010000005">
    <property type="protein sequence ID" value="MCE8537924.1"/>
    <property type="molecule type" value="Genomic_DNA"/>
</dbReference>
<keyword evidence="3" id="KW-1003">Cell membrane</keyword>
<proteinExistence type="inferred from homology"/>
<feature type="transmembrane region" description="Helical" evidence="9">
    <location>
        <begin position="126"/>
        <end position="144"/>
    </location>
</feature>
<gene>
    <name evidence="11" type="ORF">KBY27_10685</name>
</gene>
<reference evidence="11" key="1">
    <citation type="journal article" date="2021" name="Environ. Microbiol.">
        <title>Cryptic niche differentiation of novel sediment ecotypes of Rugeria pomeroyi correlates with nitrate respiration.</title>
        <authorList>
            <person name="Lin X."/>
            <person name="McNichol J."/>
            <person name="Chu X."/>
            <person name="Qian Y."/>
            <person name="Luo H."/>
        </authorList>
    </citation>
    <scope>NUCLEOTIDE SEQUENCE</scope>
    <source>
        <strain evidence="11">SZCCDBB064</strain>
    </source>
</reference>
<keyword evidence="2 9" id="KW-0813">Transport</keyword>
<dbReference type="Proteomes" id="UP000813672">
    <property type="component" value="Unassembled WGS sequence"/>
</dbReference>
<evidence type="ECO:0000256" key="3">
    <source>
        <dbReference type="ARBA" id="ARBA00022475"/>
    </source>
</evidence>
<dbReference type="PANTHER" id="PTHR35011">
    <property type="entry name" value="2,3-DIKETO-L-GULONATE TRAP TRANSPORTER SMALL PERMEASE PROTEIN YIAM"/>
    <property type="match status" value="1"/>
</dbReference>
<evidence type="ECO:0000256" key="4">
    <source>
        <dbReference type="ARBA" id="ARBA00022519"/>
    </source>
</evidence>
<name>A0A9Q3WL52_9RHOB</name>
<dbReference type="RefSeq" id="WP_234162840.1">
    <property type="nucleotide sequence ID" value="NZ_JAGQAF010000005.1"/>
</dbReference>
<dbReference type="AlphaFoldDB" id="A0A9Q3WL52"/>
<dbReference type="GO" id="GO:0022857">
    <property type="term" value="F:transmembrane transporter activity"/>
    <property type="evidence" value="ECO:0007669"/>
    <property type="project" value="UniProtKB-UniRule"/>
</dbReference>
<keyword evidence="7 9" id="KW-0472">Membrane</keyword>
<evidence type="ECO:0000256" key="8">
    <source>
        <dbReference type="ARBA" id="ARBA00038436"/>
    </source>
</evidence>
<dbReference type="GO" id="GO:0005886">
    <property type="term" value="C:plasma membrane"/>
    <property type="evidence" value="ECO:0007669"/>
    <property type="project" value="UniProtKB-SubCell"/>
</dbReference>
<evidence type="ECO:0000256" key="2">
    <source>
        <dbReference type="ARBA" id="ARBA00022448"/>
    </source>
</evidence>
<evidence type="ECO:0000259" key="10">
    <source>
        <dbReference type="Pfam" id="PF04290"/>
    </source>
</evidence>
<comment type="caution">
    <text evidence="11">The sequence shown here is derived from an EMBL/GenBank/DDBJ whole genome shotgun (WGS) entry which is preliminary data.</text>
</comment>
<keyword evidence="6 9" id="KW-1133">Transmembrane helix</keyword>
<sequence length="170" mass="18345">MLVRLESILLALGALAVVLLGVLIAGNVVARSVFGTSIPDSVIIVQELMVAAILLPLAATTASRTHICVEFISDKFGARVKSWLIVMGTVIGMLALIPLIYAGWRELVSNWSSGSFYFGDLALPKWPGKLIFILGFGACWLRLLELAIRDTRTILAGGIVDDQHELGEIE</sequence>
<dbReference type="InterPro" id="IPR007387">
    <property type="entry name" value="TRAP_DctQ"/>
</dbReference>
<feature type="domain" description="Tripartite ATP-independent periplasmic transporters DctQ component" evidence="10">
    <location>
        <begin position="22"/>
        <end position="152"/>
    </location>
</feature>
<dbReference type="PANTHER" id="PTHR35011:SF10">
    <property type="entry name" value="TRAP TRANSPORTER SMALL PERMEASE PROTEIN"/>
    <property type="match status" value="1"/>
</dbReference>
<evidence type="ECO:0000256" key="6">
    <source>
        <dbReference type="ARBA" id="ARBA00022989"/>
    </source>
</evidence>
<protein>
    <recommendedName>
        <fullName evidence="9">TRAP transporter small permease protein</fullName>
    </recommendedName>
</protein>
<comment type="subunit">
    <text evidence="9">The complex comprises the extracytoplasmic solute receptor protein and the two transmembrane proteins.</text>
</comment>
<feature type="transmembrane region" description="Helical" evidence="9">
    <location>
        <begin position="41"/>
        <end position="62"/>
    </location>
</feature>
<organism evidence="11 12">
    <name type="scientific">Ruegeria pomeroyi</name>
    <dbReference type="NCBI Taxonomy" id="89184"/>
    <lineage>
        <taxon>Bacteria</taxon>
        <taxon>Pseudomonadati</taxon>
        <taxon>Pseudomonadota</taxon>
        <taxon>Alphaproteobacteria</taxon>
        <taxon>Rhodobacterales</taxon>
        <taxon>Roseobacteraceae</taxon>
        <taxon>Ruegeria</taxon>
    </lineage>
</organism>
<dbReference type="Pfam" id="PF04290">
    <property type="entry name" value="DctQ"/>
    <property type="match status" value="1"/>
</dbReference>
<evidence type="ECO:0000256" key="5">
    <source>
        <dbReference type="ARBA" id="ARBA00022692"/>
    </source>
</evidence>
<evidence type="ECO:0000313" key="12">
    <source>
        <dbReference type="Proteomes" id="UP000813672"/>
    </source>
</evidence>
<comment type="similarity">
    <text evidence="8 9">Belongs to the TRAP transporter small permease family.</text>
</comment>
<dbReference type="GO" id="GO:0015740">
    <property type="term" value="P:C4-dicarboxylate transport"/>
    <property type="evidence" value="ECO:0007669"/>
    <property type="project" value="TreeGrafter"/>
</dbReference>
<evidence type="ECO:0000256" key="1">
    <source>
        <dbReference type="ARBA" id="ARBA00004429"/>
    </source>
</evidence>
<comment type="function">
    <text evidence="9">Part of the tripartite ATP-independent periplasmic (TRAP) transport system.</text>
</comment>
<dbReference type="InterPro" id="IPR055348">
    <property type="entry name" value="DctQ"/>
</dbReference>